<dbReference type="InterPro" id="IPR025878">
    <property type="entry name" value="Acyl-CoA_dh-like_C_dom"/>
</dbReference>
<gene>
    <name evidence="15" type="ORF">EVA69_03335</name>
</gene>
<comment type="function">
    <text evidence="7">Involved in the assimilation of dimethylsulphoniopropionate (DMSP), an important compound in the fixation of carbon in marine phytoplankton, by mediating the conversion of 3-(methylthio)propanoyl-CoA (MMPA-CoA) to 3-(methylthio)acryloyl-CoA (MTA-CoA).</text>
</comment>
<dbReference type="PANTHER" id="PTHR42803">
    <property type="entry name" value="ACYL-COA DEHYDROGENASE"/>
    <property type="match status" value="1"/>
</dbReference>
<keyword evidence="3 10" id="KW-0285">Flavoprotein</keyword>
<evidence type="ECO:0000256" key="10">
    <source>
        <dbReference type="RuleBase" id="RU362125"/>
    </source>
</evidence>
<evidence type="ECO:0000313" key="15">
    <source>
        <dbReference type="EMBL" id="RZO76159.1"/>
    </source>
</evidence>
<dbReference type="InterPro" id="IPR006091">
    <property type="entry name" value="Acyl-CoA_Oxase/DH_mid-dom"/>
</dbReference>
<organism evidence="15 16">
    <name type="scientific">OM182 bacterium</name>
    <dbReference type="NCBI Taxonomy" id="2510334"/>
    <lineage>
        <taxon>Bacteria</taxon>
        <taxon>Pseudomonadati</taxon>
        <taxon>Pseudomonadota</taxon>
        <taxon>Gammaproteobacteria</taxon>
        <taxon>OMG group</taxon>
        <taxon>OM182 clade</taxon>
    </lineage>
</organism>
<dbReference type="InterPro" id="IPR013786">
    <property type="entry name" value="AcylCoA_DH/ox_N"/>
</dbReference>
<evidence type="ECO:0000256" key="2">
    <source>
        <dbReference type="ARBA" id="ARBA00009347"/>
    </source>
</evidence>
<evidence type="ECO:0000259" key="13">
    <source>
        <dbReference type="Pfam" id="PF02771"/>
    </source>
</evidence>
<dbReference type="InterPro" id="IPR037069">
    <property type="entry name" value="AcylCoA_DH/ox_N_sf"/>
</dbReference>
<feature type="domain" description="Acyl-CoA dehydrogenase/oxidase C-terminal" evidence="11">
    <location>
        <begin position="283"/>
        <end position="452"/>
    </location>
</feature>
<comment type="caution">
    <text evidence="15">The sequence shown here is derived from an EMBL/GenBank/DDBJ whole genome shotgun (WGS) entry which is preliminary data.</text>
</comment>
<keyword evidence="4 10" id="KW-0274">FAD</keyword>
<evidence type="ECO:0000259" key="14">
    <source>
        <dbReference type="Pfam" id="PF12806"/>
    </source>
</evidence>
<proteinExistence type="inferred from homology"/>
<dbReference type="Gene3D" id="1.20.140.10">
    <property type="entry name" value="Butyryl-CoA Dehydrogenase, subunit A, domain 3"/>
    <property type="match status" value="1"/>
</dbReference>
<evidence type="ECO:0000256" key="1">
    <source>
        <dbReference type="ARBA" id="ARBA00001974"/>
    </source>
</evidence>
<evidence type="ECO:0000256" key="9">
    <source>
        <dbReference type="ARBA" id="ARBA00069043"/>
    </source>
</evidence>
<dbReference type="Pfam" id="PF12806">
    <property type="entry name" value="Acyl-CoA_dh_C"/>
    <property type="match status" value="1"/>
</dbReference>
<comment type="cofactor">
    <cofactor evidence="1 10">
        <name>FAD</name>
        <dbReference type="ChEBI" id="CHEBI:57692"/>
    </cofactor>
</comment>
<evidence type="ECO:0000313" key="16">
    <source>
        <dbReference type="Proteomes" id="UP000320404"/>
    </source>
</evidence>
<evidence type="ECO:0000256" key="4">
    <source>
        <dbReference type="ARBA" id="ARBA00022827"/>
    </source>
</evidence>
<dbReference type="InterPro" id="IPR046373">
    <property type="entry name" value="Acyl-CoA_Oxase/DH_mid-dom_sf"/>
</dbReference>
<dbReference type="InterPro" id="IPR036250">
    <property type="entry name" value="AcylCo_DH-like_C"/>
</dbReference>
<dbReference type="PANTHER" id="PTHR42803:SF1">
    <property type="entry name" value="BROAD-SPECIFICITY LINEAR ACYL-COA DEHYDROGENASE FADE5"/>
    <property type="match status" value="1"/>
</dbReference>
<feature type="domain" description="Acetyl-CoA dehydrogenase-like C-terminal" evidence="14">
    <location>
        <begin position="469"/>
        <end position="593"/>
    </location>
</feature>
<name>A0A520S124_9GAMM</name>
<dbReference type="SUPFAM" id="SSF56645">
    <property type="entry name" value="Acyl-CoA dehydrogenase NM domain-like"/>
    <property type="match status" value="1"/>
</dbReference>
<sequence>MTAYRAPLTDMHFLLTEVFKANAVFAAMPGTAEVSADLVSAILDEAGKISEHLLSPINQSGDQQACQWNEGFVTTPTGFKDAYKAYAEGGWAGLTGHVDFGGQGMPKLLSAQIEEMFFGANSSFALYAILNTGATLTISEHASAELKERYLPKMYEGEWSGTMCLTEPHAGTDLGMIRTKALENGDGSYNLTGTKIFITAGEHDLTANIIHLVLAKLPDAPAGPKGISLFLVPKNKVGADGNLTGETNNVKCGSIEHKMGIKGSATCVMNFDGAQGWLVGELNNGLANMFTMMNYERLSMGLQGNGLAESSYQIASEYAKERIQGRSPSGPVQPDSAADPIIVHPDVRRMLLTMRANIMAGRALSMYAALQLDVSRFHPDADVREKADKLVALLIPVQKAYCSDRGFDVCVIGQQVLGGHGYVAEWGLEQNVRDSRIAQIYEGANGIQALDLMGRKTVRSNGELLSVLLQEFDEFIAAAQSSAAMQKYLPHLGASKELIADVTRKVIARAEVNPEEIGAASYAYMELLGLTLYCFMWQRMLLAAFEKLESGQGDAAHLNGLVKTADFFFARMLPHGKALAEEIEAGSETMMAMTAEQF</sequence>
<dbReference type="AlphaFoldDB" id="A0A520S124"/>
<comment type="catalytic activity">
    <reaction evidence="6">
        <text>3-(methylsulfanyl)propanoyl-CoA + oxidized [electron-transfer flavoprotein] + H(+) = 3-(methylsulfanyl)acryloyl-CoA + reduced [electron-transfer flavoprotein]</text>
        <dbReference type="Rhea" id="RHEA:52612"/>
        <dbReference type="Rhea" id="RHEA-COMP:10685"/>
        <dbReference type="Rhea" id="RHEA-COMP:10686"/>
        <dbReference type="ChEBI" id="CHEBI:15378"/>
        <dbReference type="ChEBI" id="CHEBI:57692"/>
        <dbReference type="ChEBI" id="CHEBI:58307"/>
        <dbReference type="ChEBI" id="CHEBI:82815"/>
        <dbReference type="ChEBI" id="CHEBI:84994"/>
        <dbReference type="EC" id="1.3.99.41"/>
    </reaction>
    <physiologicalReaction direction="left-to-right" evidence="6">
        <dbReference type="Rhea" id="RHEA:52613"/>
    </physiologicalReaction>
</comment>
<evidence type="ECO:0000256" key="6">
    <source>
        <dbReference type="ARBA" id="ARBA00051388"/>
    </source>
</evidence>
<keyword evidence="5 10" id="KW-0560">Oxidoreductase</keyword>
<comment type="similarity">
    <text evidence="2 10">Belongs to the acyl-CoA dehydrogenase family.</text>
</comment>
<dbReference type="InterPro" id="IPR052166">
    <property type="entry name" value="Diverse_Acyl-CoA_DH"/>
</dbReference>
<dbReference type="Pfam" id="PF02770">
    <property type="entry name" value="Acyl-CoA_dh_M"/>
    <property type="match status" value="1"/>
</dbReference>
<dbReference type="EC" id="1.3.99.41" evidence="8"/>
<dbReference type="Proteomes" id="UP000320404">
    <property type="component" value="Unassembled WGS sequence"/>
</dbReference>
<dbReference type="GO" id="GO:0016627">
    <property type="term" value="F:oxidoreductase activity, acting on the CH-CH group of donors"/>
    <property type="evidence" value="ECO:0007669"/>
    <property type="project" value="InterPro"/>
</dbReference>
<dbReference type="GO" id="GO:0050660">
    <property type="term" value="F:flavin adenine dinucleotide binding"/>
    <property type="evidence" value="ECO:0007669"/>
    <property type="project" value="InterPro"/>
</dbReference>
<dbReference type="Pfam" id="PF00441">
    <property type="entry name" value="Acyl-CoA_dh_1"/>
    <property type="match status" value="1"/>
</dbReference>
<dbReference type="Pfam" id="PF02771">
    <property type="entry name" value="Acyl-CoA_dh_N"/>
    <property type="match status" value="1"/>
</dbReference>
<evidence type="ECO:0000256" key="3">
    <source>
        <dbReference type="ARBA" id="ARBA00022630"/>
    </source>
</evidence>
<dbReference type="InterPro" id="IPR009075">
    <property type="entry name" value="AcylCo_DH/oxidase_C"/>
</dbReference>
<feature type="domain" description="Acyl-CoA oxidase/dehydrogenase middle" evidence="12">
    <location>
        <begin position="163"/>
        <end position="272"/>
    </location>
</feature>
<accession>A0A520S124</accession>
<evidence type="ECO:0000259" key="12">
    <source>
        <dbReference type="Pfam" id="PF02770"/>
    </source>
</evidence>
<dbReference type="InterPro" id="IPR009100">
    <property type="entry name" value="AcylCoA_DH/oxidase_NM_dom_sf"/>
</dbReference>
<dbReference type="SUPFAM" id="SSF47203">
    <property type="entry name" value="Acyl-CoA dehydrogenase C-terminal domain-like"/>
    <property type="match status" value="1"/>
</dbReference>
<dbReference type="FunFam" id="2.40.110.10:FF:000031">
    <property type="entry name" value="Acyl-CoA dehydrogenase, putative"/>
    <property type="match status" value="1"/>
</dbReference>
<protein>
    <recommendedName>
        <fullName evidence="9">3-methylmercaptopropionyl-CoA dehydrogenase</fullName>
        <ecNumber evidence="8">1.3.99.41</ecNumber>
    </recommendedName>
</protein>
<evidence type="ECO:0000256" key="8">
    <source>
        <dbReference type="ARBA" id="ARBA00066694"/>
    </source>
</evidence>
<dbReference type="EMBL" id="SHAH01000037">
    <property type="protein sequence ID" value="RZO76159.1"/>
    <property type="molecule type" value="Genomic_DNA"/>
</dbReference>
<reference evidence="15 16" key="1">
    <citation type="submission" date="2019-02" db="EMBL/GenBank/DDBJ databases">
        <title>Prokaryotic population dynamics and viral predation in marine succession experiment using metagenomics: the confinement effect.</title>
        <authorList>
            <person name="Haro-Moreno J.M."/>
            <person name="Rodriguez-Valera F."/>
            <person name="Lopez-Perez M."/>
        </authorList>
    </citation>
    <scope>NUCLEOTIDE SEQUENCE [LARGE SCALE GENOMIC DNA]</scope>
    <source>
        <strain evidence="15">MED-G158</strain>
    </source>
</reference>
<evidence type="ECO:0000256" key="5">
    <source>
        <dbReference type="ARBA" id="ARBA00023002"/>
    </source>
</evidence>
<feature type="domain" description="Acyl-CoA dehydrogenase/oxidase N-terminal" evidence="13">
    <location>
        <begin position="80"/>
        <end position="158"/>
    </location>
</feature>
<evidence type="ECO:0000256" key="7">
    <source>
        <dbReference type="ARBA" id="ARBA00058683"/>
    </source>
</evidence>
<dbReference type="Gene3D" id="1.10.540.10">
    <property type="entry name" value="Acyl-CoA dehydrogenase/oxidase, N-terminal domain"/>
    <property type="match status" value="1"/>
</dbReference>
<dbReference type="Gene3D" id="2.40.110.10">
    <property type="entry name" value="Butyryl-CoA Dehydrogenase, subunit A, domain 2"/>
    <property type="match status" value="1"/>
</dbReference>
<evidence type="ECO:0000259" key="11">
    <source>
        <dbReference type="Pfam" id="PF00441"/>
    </source>
</evidence>